<comment type="caution">
    <text evidence="14">The sequence shown here is derived from an EMBL/GenBank/DDBJ whole genome shotgun (WGS) entry which is preliminary data.</text>
</comment>
<evidence type="ECO:0000313" key="14">
    <source>
        <dbReference type="EMBL" id="KAF5217086.1"/>
    </source>
</evidence>
<dbReference type="InterPro" id="IPR029063">
    <property type="entry name" value="SAM-dependent_MTases_sf"/>
</dbReference>
<evidence type="ECO:0000256" key="10">
    <source>
        <dbReference type="HAMAP-Rule" id="MF_03152"/>
    </source>
</evidence>
<feature type="binding site" evidence="10">
    <location>
        <begin position="385"/>
        <end position="386"/>
    </location>
    <ligand>
        <name>S-adenosyl-L-methionine</name>
        <dbReference type="ChEBI" id="CHEBI:59789"/>
    </ligand>
</feature>
<comment type="similarity">
    <text evidence="10">Belongs to the TRM5 / TYW2 family.</text>
</comment>
<dbReference type="GO" id="GO:0005759">
    <property type="term" value="C:mitochondrial matrix"/>
    <property type="evidence" value="ECO:0007669"/>
    <property type="project" value="UniProtKB-SubCell"/>
</dbReference>
<gene>
    <name evidence="14" type="ORF">ECC02_010062</name>
</gene>
<organism evidence="14 15">
    <name type="scientific">Trypanosoma cruzi</name>
    <dbReference type="NCBI Taxonomy" id="5693"/>
    <lineage>
        <taxon>Eukaryota</taxon>
        <taxon>Discoba</taxon>
        <taxon>Euglenozoa</taxon>
        <taxon>Kinetoplastea</taxon>
        <taxon>Metakinetoplastina</taxon>
        <taxon>Trypanosomatida</taxon>
        <taxon>Trypanosomatidae</taxon>
        <taxon>Trypanosoma</taxon>
        <taxon>Schizotrypanum</taxon>
    </lineage>
</organism>
<dbReference type="Gene3D" id="3.30.300.110">
    <property type="entry name" value="Met-10+ protein-like domains"/>
    <property type="match status" value="1"/>
</dbReference>
<evidence type="ECO:0000313" key="15">
    <source>
        <dbReference type="Proteomes" id="UP000583944"/>
    </source>
</evidence>
<feature type="binding site" evidence="10">
    <location>
        <position position="318"/>
    </location>
    <ligand>
        <name>S-adenosyl-L-methionine</name>
        <dbReference type="ChEBI" id="CHEBI:59789"/>
    </ligand>
</feature>
<evidence type="ECO:0000256" key="2">
    <source>
        <dbReference type="ARBA" id="ARBA00022490"/>
    </source>
</evidence>
<evidence type="ECO:0000256" key="12">
    <source>
        <dbReference type="SAM" id="SignalP"/>
    </source>
</evidence>
<dbReference type="Proteomes" id="UP000583944">
    <property type="component" value="Unassembled WGS sequence"/>
</dbReference>
<dbReference type="GO" id="GO:0070901">
    <property type="term" value="P:mitochondrial tRNA methylation"/>
    <property type="evidence" value="ECO:0007669"/>
    <property type="project" value="UniProtKB-ARBA"/>
</dbReference>
<dbReference type="FunFam" id="3.30.300.110:FF:000001">
    <property type="entry name" value="tRNA (guanine(37)-N1)-methyltransferase"/>
    <property type="match status" value="1"/>
</dbReference>
<dbReference type="InterPro" id="IPR056744">
    <property type="entry name" value="TRM5/TYW2-like_N"/>
</dbReference>
<protein>
    <recommendedName>
        <fullName evidence="10">tRNA (guanine(37)-N1)-methyltransferase</fullName>
        <ecNumber evidence="10">2.1.1.228</ecNumber>
    </recommendedName>
    <alternativeName>
        <fullName evidence="10">M1G-methyltransferase</fullName>
    </alternativeName>
    <alternativeName>
        <fullName evidence="10">tRNA [GM37] methyltransferase</fullName>
    </alternativeName>
    <alternativeName>
        <fullName evidence="10">tRNA methyltransferase 5 homolog</fullName>
    </alternativeName>
</protein>
<feature type="chain" id="PRO_5029555746" description="tRNA (guanine(37)-N1)-methyltransferase" evidence="12">
    <location>
        <begin position="27"/>
        <end position="541"/>
    </location>
</feature>
<evidence type="ECO:0000256" key="5">
    <source>
        <dbReference type="ARBA" id="ARBA00022691"/>
    </source>
</evidence>
<feature type="signal peptide" evidence="12">
    <location>
        <begin position="1"/>
        <end position="26"/>
    </location>
</feature>
<keyword evidence="8 10" id="KW-0539">Nucleus</keyword>
<dbReference type="VEuPathDB" id="TriTrypDB:BCY84_04932"/>
<dbReference type="Pfam" id="PF02475">
    <property type="entry name" value="TRM5-TYW2_MTfase"/>
    <property type="match status" value="1"/>
</dbReference>
<feature type="binding site" evidence="10">
    <location>
        <position position="413"/>
    </location>
    <ligand>
        <name>S-adenosyl-L-methionine</name>
        <dbReference type="ChEBI" id="CHEBI:59789"/>
    </ligand>
</feature>
<dbReference type="Pfam" id="PF25133">
    <property type="entry name" value="TYW2_N_2"/>
    <property type="match status" value="1"/>
</dbReference>
<keyword evidence="2 10" id="KW-0963">Cytoplasm</keyword>
<dbReference type="HAMAP" id="MF_03152">
    <property type="entry name" value="TRM5"/>
    <property type="match status" value="1"/>
</dbReference>
<comment type="function">
    <text evidence="10">Specifically methylates the N1 position of guanosine-37 in various cytoplasmic and mitochondrial tRNAs. Methylation is not dependent on the nature of the nucleoside 5' of the target nucleoside. This is the first step in the biosynthesis of wybutosine (yW), a modified base adjacent to the anticodon of tRNAs and required for accurate decoding.</text>
</comment>
<reference evidence="14 15" key="1">
    <citation type="journal article" date="2019" name="Genome Biol. Evol.">
        <title>Nanopore Sequencing Significantly Improves Genome Assembly of the Protozoan Parasite Trypanosoma cruzi.</title>
        <authorList>
            <person name="Diaz-Viraque F."/>
            <person name="Pita S."/>
            <person name="Greif G."/>
            <person name="de Souza R.C.M."/>
            <person name="Iraola G."/>
            <person name="Robello C."/>
        </authorList>
    </citation>
    <scope>NUCLEOTIDE SEQUENCE [LARGE SCALE GENOMIC DNA]</scope>
    <source>
        <strain evidence="14 15">Berenice</strain>
    </source>
</reference>
<dbReference type="GO" id="GO:0052906">
    <property type="term" value="F:tRNA (guanine(37)-N1)-methyltransferase activity"/>
    <property type="evidence" value="ECO:0007669"/>
    <property type="project" value="UniProtKB-UniRule"/>
</dbReference>
<name>A0A7J6XSF7_TRYCR</name>
<keyword evidence="5 10" id="KW-0949">S-adenosyl-L-methionine</keyword>
<dbReference type="GO" id="GO:0002939">
    <property type="term" value="P:tRNA N1-guanine methylation"/>
    <property type="evidence" value="ECO:0007669"/>
    <property type="project" value="TreeGrafter"/>
</dbReference>
<dbReference type="InterPro" id="IPR025792">
    <property type="entry name" value="tRNA_Gua_MeTrfase_euk"/>
</dbReference>
<evidence type="ECO:0000256" key="3">
    <source>
        <dbReference type="ARBA" id="ARBA00022603"/>
    </source>
</evidence>
<proteinExistence type="inferred from homology"/>
<dbReference type="PANTHER" id="PTHR23245:SF43">
    <property type="entry name" value="TRNA (GUANINE(37)-N1)-METHYLTRANSFERASE 2"/>
    <property type="match status" value="1"/>
</dbReference>
<evidence type="ECO:0000256" key="6">
    <source>
        <dbReference type="ARBA" id="ARBA00022694"/>
    </source>
</evidence>
<dbReference type="PROSITE" id="PS51684">
    <property type="entry name" value="SAM_MT_TRM5_TYW2"/>
    <property type="match status" value="1"/>
</dbReference>
<dbReference type="EMBL" id="JABDHM010000154">
    <property type="protein sequence ID" value="KAF5217086.1"/>
    <property type="molecule type" value="Genomic_DNA"/>
</dbReference>
<feature type="binding site" evidence="10">
    <location>
        <begin position="356"/>
        <end position="357"/>
    </location>
    <ligand>
        <name>S-adenosyl-L-methionine</name>
        <dbReference type="ChEBI" id="CHEBI:59789"/>
    </ligand>
</feature>
<evidence type="ECO:0000256" key="4">
    <source>
        <dbReference type="ARBA" id="ARBA00022679"/>
    </source>
</evidence>
<dbReference type="EC" id="2.1.1.228" evidence="10"/>
<keyword evidence="12" id="KW-0732">Signal</keyword>
<dbReference type="PANTHER" id="PTHR23245">
    <property type="entry name" value="TRNA METHYLTRANSFERASE"/>
    <property type="match status" value="1"/>
</dbReference>
<comment type="subunit">
    <text evidence="10">Monomer.</text>
</comment>
<keyword evidence="6 10" id="KW-0819">tRNA processing</keyword>
<evidence type="ECO:0000256" key="7">
    <source>
        <dbReference type="ARBA" id="ARBA00023128"/>
    </source>
</evidence>
<keyword evidence="3 10" id="KW-0489">Methyltransferase</keyword>
<accession>A0A7J6XSF7</accession>
<feature type="domain" description="SAM-dependent methyltransferase TRM5/TYW2-type" evidence="13">
    <location>
        <begin position="207"/>
        <end position="521"/>
    </location>
</feature>
<dbReference type="InterPro" id="IPR056743">
    <property type="entry name" value="TRM5-TYW2-like_MTfase"/>
</dbReference>
<sequence length="541" mass="60727">MTPPCFYMRIRYRLSLFFFFFFSSMAVVDTCMHMSGEERHQGGGEKGPMDHDEPPSYRTRVEASVELMALRVKPVHLLGEVLKALRGCLYDMRGVRNVMDAPQPTSDPGEEHKLLLLNPQVIPPPSSAAKNDSMAPTQPLWVEANHASVPPVVRERLQSFLLGKRSVAQSLRVAVAQHTVRLSHRNFTMPELLQRILPPGTIPLSGFEQVGHIAHVNLSAAHLPYRADIGAVILDCNPTVRVVVNKVDNIASVFREFKMEVIARRTTHSDMKGTPVKENSGDEEELHGLLLATVRQHGCIFRVPYDRVYWNSRLSHEHARVVGMMQSGDMLYDAMAGVGPFAIPAAVAGVKTYANDLNPVAAEYLRINAELNHINKDTFHVFNMDGREFLNTVLYRDVVSGAAVCGRRHVTMNLPAIAVEFLDVFTKPPWSQPLVSLSSLEEKAKEGKEKGEHVKMHPDKRVLFHVYCFSKNMDDFLGDAVKQVERWLAFSLAGENLEAVHMVRDVAPLKRMVCVSFTLPEAFWLHREAKGMSPLKRARSD</sequence>
<evidence type="ECO:0000256" key="1">
    <source>
        <dbReference type="ARBA" id="ARBA00009775"/>
    </source>
</evidence>
<comment type="catalytic activity">
    <reaction evidence="9 10">
        <text>guanosine(37) in tRNA + S-adenosyl-L-methionine = N(1)-methylguanosine(37) in tRNA + S-adenosyl-L-homocysteine + H(+)</text>
        <dbReference type="Rhea" id="RHEA:36899"/>
        <dbReference type="Rhea" id="RHEA-COMP:10145"/>
        <dbReference type="Rhea" id="RHEA-COMP:10147"/>
        <dbReference type="ChEBI" id="CHEBI:15378"/>
        <dbReference type="ChEBI" id="CHEBI:57856"/>
        <dbReference type="ChEBI" id="CHEBI:59789"/>
        <dbReference type="ChEBI" id="CHEBI:73542"/>
        <dbReference type="ChEBI" id="CHEBI:74269"/>
        <dbReference type="EC" id="2.1.1.228"/>
    </reaction>
</comment>
<dbReference type="Gene3D" id="3.40.50.150">
    <property type="entry name" value="Vaccinia Virus protein VP39"/>
    <property type="match status" value="1"/>
</dbReference>
<evidence type="ECO:0000256" key="11">
    <source>
        <dbReference type="SAM" id="MobiDB-lite"/>
    </source>
</evidence>
<evidence type="ECO:0000259" key="13">
    <source>
        <dbReference type="PROSITE" id="PS51684"/>
    </source>
</evidence>
<comment type="subcellular location">
    <subcellularLocation>
        <location evidence="10">Mitochondrion matrix</location>
    </subcellularLocation>
    <subcellularLocation>
        <location evidence="10">Nucleus</location>
    </subcellularLocation>
    <subcellularLocation>
        <location evidence="10">Cytoplasm</location>
    </subcellularLocation>
    <text evidence="10">Predominantly in the mitochondria and in the nucleus.</text>
</comment>
<evidence type="ECO:0000256" key="9">
    <source>
        <dbReference type="ARBA" id="ARBA00047783"/>
    </source>
</evidence>
<feature type="region of interest" description="Disordered" evidence="11">
    <location>
        <begin position="37"/>
        <end position="56"/>
    </location>
</feature>
<keyword evidence="7 10" id="KW-0496">Mitochondrion</keyword>
<keyword evidence="4 10" id="KW-0808">Transferase</keyword>
<dbReference type="AlphaFoldDB" id="A0A7J6XSF7"/>
<dbReference type="VEuPathDB" id="TriTrypDB:ECC02_010062"/>
<dbReference type="SUPFAM" id="SSF53335">
    <property type="entry name" value="S-adenosyl-L-methionine-dependent methyltransferases"/>
    <property type="match status" value="1"/>
</dbReference>
<dbReference type="GO" id="GO:0005634">
    <property type="term" value="C:nucleus"/>
    <property type="evidence" value="ECO:0007669"/>
    <property type="project" value="UniProtKB-SubCell"/>
</dbReference>
<comment type="similarity">
    <text evidence="1">Belongs to the class I-like SAM-binding methyltransferase superfamily. TRM5/TYW2 family.</text>
</comment>
<dbReference type="InterPro" id="IPR030382">
    <property type="entry name" value="MeTrfase_TRM5/TYW2"/>
</dbReference>
<evidence type="ECO:0000256" key="8">
    <source>
        <dbReference type="ARBA" id="ARBA00023242"/>
    </source>
</evidence>